<evidence type="ECO:0000256" key="5">
    <source>
        <dbReference type="ARBA" id="ARBA00023015"/>
    </source>
</evidence>
<feature type="domain" description="Paired" evidence="14">
    <location>
        <begin position="13"/>
        <end position="159"/>
    </location>
</feature>
<dbReference type="PROSITE" id="PS50071">
    <property type="entry name" value="HOMEOBOX_2"/>
    <property type="match status" value="1"/>
</dbReference>
<keyword evidence="6 10" id="KW-0238">DNA-binding</keyword>
<dbReference type="GO" id="GO:0005634">
    <property type="term" value="C:nucleus"/>
    <property type="evidence" value="ECO:0007669"/>
    <property type="project" value="UniProtKB-SubCell"/>
</dbReference>
<dbReference type="PANTHER" id="PTHR45636">
    <property type="entry name" value="PAIRED BOX PROTEIN PAX-6-RELATED-RELATED"/>
    <property type="match status" value="1"/>
</dbReference>
<evidence type="ECO:0000256" key="2">
    <source>
        <dbReference type="ARBA" id="ARBA00005733"/>
    </source>
</evidence>
<dbReference type="PROSITE" id="PS00027">
    <property type="entry name" value="HOMEOBOX_1"/>
    <property type="match status" value="1"/>
</dbReference>
<dbReference type="PRINTS" id="PR00027">
    <property type="entry name" value="PAIREDBOX"/>
</dbReference>
<dbReference type="Proteomes" id="UP000663855">
    <property type="component" value="Unassembled WGS sequence"/>
</dbReference>
<evidence type="ECO:0000256" key="8">
    <source>
        <dbReference type="ARBA" id="ARBA00023163"/>
    </source>
</evidence>
<name>A0A815UPP9_9BILA</name>
<feature type="domain" description="Homeobox" evidence="13">
    <location>
        <begin position="120"/>
        <end position="180"/>
    </location>
</feature>
<comment type="caution">
    <text evidence="16">The sequence shown here is derived from an EMBL/GenBank/DDBJ whole genome shotgun (WGS) entry which is preliminary data.</text>
</comment>
<organism evidence="16 19">
    <name type="scientific">Rotaria magnacalcarata</name>
    <dbReference type="NCBI Taxonomy" id="392030"/>
    <lineage>
        <taxon>Eukaryota</taxon>
        <taxon>Metazoa</taxon>
        <taxon>Spiralia</taxon>
        <taxon>Gnathifera</taxon>
        <taxon>Rotifera</taxon>
        <taxon>Eurotatoria</taxon>
        <taxon>Bdelloidea</taxon>
        <taxon>Philodinida</taxon>
        <taxon>Philodinidae</taxon>
        <taxon>Rotaria</taxon>
    </lineage>
</organism>
<dbReference type="InterPro" id="IPR043565">
    <property type="entry name" value="PAX_fam"/>
</dbReference>
<evidence type="ECO:0000313" key="16">
    <source>
        <dbReference type="EMBL" id="CAF1518990.1"/>
    </source>
</evidence>
<dbReference type="Proteomes" id="UP000681720">
    <property type="component" value="Unassembled WGS sequence"/>
</dbReference>
<reference evidence="16" key="1">
    <citation type="submission" date="2021-02" db="EMBL/GenBank/DDBJ databases">
        <authorList>
            <person name="Nowell W R."/>
        </authorList>
    </citation>
    <scope>NUCLEOTIDE SEQUENCE</scope>
</reference>
<evidence type="ECO:0000256" key="3">
    <source>
        <dbReference type="ARBA" id="ARBA00022473"/>
    </source>
</evidence>
<evidence type="ECO:0000256" key="6">
    <source>
        <dbReference type="ARBA" id="ARBA00023125"/>
    </source>
</evidence>
<dbReference type="OrthoDB" id="3225452at2759"/>
<feature type="region of interest" description="Disordered" evidence="12">
    <location>
        <begin position="93"/>
        <end position="125"/>
    </location>
</feature>
<evidence type="ECO:0000256" key="1">
    <source>
        <dbReference type="ARBA" id="ARBA00004123"/>
    </source>
</evidence>
<keyword evidence="4" id="KW-0563">Paired box</keyword>
<dbReference type="CDD" id="cd00086">
    <property type="entry name" value="homeodomain"/>
    <property type="match status" value="1"/>
</dbReference>
<evidence type="ECO:0000256" key="11">
    <source>
        <dbReference type="RuleBase" id="RU000682"/>
    </source>
</evidence>
<dbReference type="EMBL" id="CAJNOW010000834">
    <property type="protein sequence ID" value="CAF1295794.1"/>
    <property type="molecule type" value="Genomic_DNA"/>
</dbReference>
<dbReference type="PROSITE" id="PS51057">
    <property type="entry name" value="PAIRED_2"/>
    <property type="match status" value="1"/>
</dbReference>
<keyword evidence="3" id="KW-0217">Developmental protein</keyword>
<keyword evidence="5" id="KW-0805">Transcription regulation</keyword>
<feature type="DNA-binding region" description="Homeobox" evidence="10">
    <location>
        <begin position="122"/>
        <end position="181"/>
    </location>
</feature>
<proteinExistence type="inferred from homology"/>
<sequence>MFRKAEQEALLAGHGRVNQLGGVFINGRPLPDHIRRKIIEMATNGIRPNMISRELRVSHGCISKILSRYSETGSYKPGVSNRRLSKLATRQMNETNGDTTYEESDENNSLNETLPMRSTAPARRYRSSFTSEQLELLEQFFSHTPYPDVTTRENLSRRLNIEENRIQVWFSNRRARNKKSTKTPASPAVKNDEENLAPSFLASPSVDMPQFAVNESGFDPSVTSSPAADYWPMPSPLSYTANNNVYYPFNDQFYYQPSGSSVYPTYPMSYSSFPSFY</sequence>
<dbReference type="EMBL" id="CAJOBJ010003273">
    <property type="protein sequence ID" value="CAF3959361.1"/>
    <property type="molecule type" value="Genomic_DNA"/>
</dbReference>
<comment type="similarity">
    <text evidence="2">Belongs to the paired homeobox family.</text>
</comment>
<dbReference type="SMART" id="SM00389">
    <property type="entry name" value="HOX"/>
    <property type="match status" value="1"/>
</dbReference>
<comment type="subcellular location">
    <subcellularLocation>
        <location evidence="1 10 11">Nucleus</location>
    </subcellularLocation>
</comment>
<evidence type="ECO:0000259" key="14">
    <source>
        <dbReference type="PROSITE" id="PS51057"/>
    </source>
</evidence>
<dbReference type="InterPro" id="IPR036388">
    <property type="entry name" value="WH-like_DNA-bd_sf"/>
</dbReference>
<dbReference type="Proteomes" id="UP000681967">
    <property type="component" value="Unassembled WGS sequence"/>
</dbReference>
<dbReference type="Pfam" id="PF00292">
    <property type="entry name" value="PAX"/>
    <property type="match status" value="1"/>
</dbReference>
<accession>A0A815UPP9</accession>
<dbReference type="SMART" id="SM00351">
    <property type="entry name" value="PAX"/>
    <property type="match status" value="1"/>
</dbReference>
<evidence type="ECO:0000313" key="19">
    <source>
        <dbReference type="Proteomes" id="UP000663855"/>
    </source>
</evidence>
<dbReference type="InterPro" id="IPR009057">
    <property type="entry name" value="Homeodomain-like_sf"/>
</dbReference>
<protein>
    <submittedName>
        <fullName evidence="16">Uncharacterized protein</fullName>
    </submittedName>
</protein>
<gene>
    <name evidence="18" type="ORF">BYL167_LOCUS13654</name>
    <name evidence="16" type="ORF">CJN711_LOCUS28274</name>
    <name evidence="17" type="ORF">GIL414_LOCUS9531</name>
    <name evidence="15" type="ORF">KQP761_LOCUS4521</name>
</gene>
<evidence type="ECO:0000313" key="17">
    <source>
        <dbReference type="EMBL" id="CAF3959361.1"/>
    </source>
</evidence>
<dbReference type="Proteomes" id="UP000663834">
    <property type="component" value="Unassembled WGS sequence"/>
</dbReference>
<dbReference type="AlphaFoldDB" id="A0A815UPP9"/>
<keyword evidence="9 10" id="KW-0539">Nucleus</keyword>
<dbReference type="Pfam" id="PF00046">
    <property type="entry name" value="Homeodomain"/>
    <property type="match status" value="1"/>
</dbReference>
<evidence type="ECO:0000256" key="7">
    <source>
        <dbReference type="ARBA" id="ARBA00023155"/>
    </source>
</evidence>
<dbReference type="Gene3D" id="1.10.10.60">
    <property type="entry name" value="Homeodomain-like"/>
    <property type="match status" value="1"/>
</dbReference>
<evidence type="ECO:0000256" key="12">
    <source>
        <dbReference type="SAM" id="MobiDB-lite"/>
    </source>
</evidence>
<dbReference type="EMBL" id="CAJNOV010013372">
    <property type="protein sequence ID" value="CAF1518990.1"/>
    <property type="molecule type" value="Genomic_DNA"/>
</dbReference>
<keyword evidence="7 10" id="KW-0371">Homeobox</keyword>
<dbReference type="InterPro" id="IPR001523">
    <property type="entry name" value="Paired_dom"/>
</dbReference>
<dbReference type="EMBL" id="CAJOBH010004721">
    <property type="protein sequence ID" value="CAF4000462.1"/>
    <property type="molecule type" value="Genomic_DNA"/>
</dbReference>
<evidence type="ECO:0000256" key="4">
    <source>
        <dbReference type="ARBA" id="ARBA00022724"/>
    </source>
</evidence>
<dbReference type="Gene3D" id="1.10.10.10">
    <property type="entry name" value="Winged helix-like DNA-binding domain superfamily/Winged helix DNA-binding domain"/>
    <property type="match status" value="1"/>
</dbReference>
<evidence type="ECO:0000313" key="15">
    <source>
        <dbReference type="EMBL" id="CAF1295794.1"/>
    </source>
</evidence>
<evidence type="ECO:0000256" key="9">
    <source>
        <dbReference type="ARBA" id="ARBA00023242"/>
    </source>
</evidence>
<dbReference type="GO" id="GO:0000981">
    <property type="term" value="F:DNA-binding transcription factor activity, RNA polymerase II-specific"/>
    <property type="evidence" value="ECO:0007669"/>
    <property type="project" value="InterPro"/>
</dbReference>
<evidence type="ECO:0000313" key="18">
    <source>
        <dbReference type="EMBL" id="CAF4000462.1"/>
    </source>
</evidence>
<dbReference type="InterPro" id="IPR017970">
    <property type="entry name" value="Homeobox_CS"/>
</dbReference>
<evidence type="ECO:0000256" key="10">
    <source>
        <dbReference type="PROSITE-ProRule" id="PRU00108"/>
    </source>
</evidence>
<keyword evidence="8" id="KW-0804">Transcription</keyword>
<dbReference type="PANTHER" id="PTHR45636:SF49">
    <property type="entry name" value="PAIRED BOX PROTEIN 3 HOMOLOG"/>
    <property type="match status" value="1"/>
</dbReference>
<dbReference type="SUPFAM" id="SSF46689">
    <property type="entry name" value="Homeodomain-like"/>
    <property type="match status" value="2"/>
</dbReference>
<dbReference type="InterPro" id="IPR001356">
    <property type="entry name" value="HD"/>
</dbReference>
<dbReference type="GO" id="GO:0000978">
    <property type="term" value="F:RNA polymerase II cis-regulatory region sequence-specific DNA binding"/>
    <property type="evidence" value="ECO:0007669"/>
    <property type="project" value="TreeGrafter"/>
</dbReference>
<evidence type="ECO:0000259" key="13">
    <source>
        <dbReference type="PROSITE" id="PS50071"/>
    </source>
</evidence>